<dbReference type="GO" id="GO:0006633">
    <property type="term" value="P:fatty acid biosynthetic process"/>
    <property type="evidence" value="ECO:0007669"/>
    <property type="project" value="TreeGrafter"/>
</dbReference>
<feature type="domain" description="Ketosynthase family 3 (KS3)" evidence="3">
    <location>
        <begin position="1"/>
        <end position="135"/>
    </location>
</feature>
<dbReference type="SUPFAM" id="SSF52151">
    <property type="entry name" value="FabD/lysophospholipase-like"/>
    <property type="match status" value="1"/>
</dbReference>
<dbReference type="Gene3D" id="3.10.129.110">
    <property type="entry name" value="Polyketide synthase dehydratase"/>
    <property type="match status" value="1"/>
</dbReference>
<dbReference type="STRING" id="39966.A0A369KBY0"/>
<dbReference type="EMBL" id="LUEZ02000002">
    <property type="protein sequence ID" value="RDB30950.1"/>
    <property type="molecule type" value="Genomic_DNA"/>
</dbReference>
<evidence type="ECO:0000256" key="2">
    <source>
        <dbReference type="ARBA" id="ARBA00022553"/>
    </source>
</evidence>
<dbReference type="Proteomes" id="UP000076154">
    <property type="component" value="Unassembled WGS sequence"/>
</dbReference>
<dbReference type="InParanoid" id="A0A369KBY0"/>
<evidence type="ECO:0000259" key="3">
    <source>
        <dbReference type="PROSITE" id="PS52004"/>
    </source>
</evidence>
<dbReference type="InterPro" id="IPR014031">
    <property type="entry name" value="Ketoacyl_synth_C"/>
</dbReference>
<dbReference type="Gene3D" id="3.30.70.3290">
    <property type="match status" value="1"/>
</dbReference>
<dbReference type="Gene3D" id="3.40.366.10">
    <property type="entry name" value="Malonyl-Coenzyme A Acyl Carrier Protein, domain 2"/>
    <property type="match status" value="1"/>
</dbReference>
<dbReference type="InterPro" id="IPR001227">
    <property type="entry name" value="Ac_transferase_dom_sf"/>
</dbReference>
<keyword evidence="2" id="KW-0597">Phosphoprotein</keyword>
<protein>
    <submittedName>
        <fullName evidence="4">Narbonolide/10-deoxymethynolide synthase PikA4, module 6</fullName>
    </submittedName>
</protein>
<dbReference type="GO" id="GO:0004312">
    <property type="term" value="F:fatty acid synthase activity"/>
    <property type="evidence" value="ECO:0007669"/>
    <property type="project" value="TreeGrafter"/>
</dbReference>
<dbReference type="InterPro" id="IPR016039">
    <property type="entry name" value="Thiolase-like"/>
</dbReference>
<comment type="caution">
    <text evidence="4">The sequence shown here is derived from an EMBL/GenBank/DDBJ whole genome shotgun (WGS) entry which is preliminary data.</text>
</comment>
<dbReference type="Pfam" id="PF02801">
    <property type="entry name" value="Ketoacyl-synt_C"/>
    <property type="match status" value="1"/>
</dbReference>
<dbReference type="SUPFAM" id="SSF53901">
    <property type="entry name" value="Thiolase-like"/>
    <property type="match status" value="1"/>
</dbReference>
<dbReference type="InterPro" id="IPR016036">
    <property type="entry name" value="Malonyl_transacylase_ACP-bd"/>
</dbReference>
<dbReference type="InterPro" id="IPR016035">
    <property type="entry name" value="Acyl_Trfase/lysoPLipase"/>
</dbReference>
<sequence length="1098" mass="121310">MVQVLKSTSFVEAHGTGTSLGDLIEIQGINEVFCTSHTPSHPLIVGAAKSCVGHTETSSGLVGLVKALTSFSKNAVPGLTHLNEVNMSLEIDSSVVPMHIPCHTAKLKRRSNEPYCALVMAYGFAGTISGVALEAPPNSQSQSPISADASLPLLFVVSAKTQLALLAYIQIYLDFCREAPVSSFRSICYTSCIGQEHYRYRFACAVKDMKELIFRLEERLSSGSQNSSHLSNPRIVFMFPGQGSQFGGMAKDLATRYSSFCSILTEYAGLASSLSGYPVLCLLLGTPNCKMDIDQSQVAQICIFVYQCAVSKWLESLGIHALGVVGHSLGEIAAAVCAGAIDFADGARFVTARASALKADPSHPASMAAVAAPETIIMQYINSLEVANLVNIAVFNGKESHVISGMAAAVDLVYKAVKQDRIRCVKLKVDQGRWSLRFLRIAISCCFPGFHSCCIERGLPGLLEWLEDRESMFKPLRIPFFSALLGDKVSSNQYLHPGYWIEHAKRPVRFMQATSKLGNDKSLNVVLDVGPQPTLWSCMQSLEVTDKLLLATTVKQGKNQELGLLQALAVLFESGLTVDLLRLYGEHDEAFQKITVPTYPFQWQRHYPTFLPSRHAIPGPMQELQSPDFTIKLVPAENELLELLHDHRIEGRQVLPAVGIGEYENSRRSNIRPRWLFQNLPERFLCRERQLCSGSSRPPDAPYSSQAVMVGVPPIRIVSREQVYSSFENNIHFGPAFRNVTQLTMWSDHIDALITVPPSSYPRLDRIRKLDPCLHMFGALPQFQDIPDSMHTDGFFLPTSLEGFMLHMEDLPSEFICRYFLPFTITHNYHHISIALEVLSLSGELLVSCKKYSVAWLPKGVVIQAPMSSSSPPKWLRNTGQQEEIGPQTPLQPVVQHKTIAYFGTTLNVDLLSPFATMASEAIFVELSESDLQYLYISPVNFKETDVSLKNAPQDLHHQLIGKHVSVVLDVTLYSSPGSDSFAALWKHVLWLMKLTMSGKFHVSRFVVVSCLSSPTGGTHPITALPGAGTIVQGILRVYRRESGLMRDIVWGLDLPRDLSLVAISKIIQNELAVRYSEGARSNSMVAYRREPDSDSIV</sequence>
<dbReference type="AlphaFoldDB" id="A0A369KBY0"/>
<name>A0A369KBY0_HYPMA</name>
<dbReference type="InterPro" id="IPR050091">
    <property type="entry name" value="PKS_NRPS_Biosynth_Enz"/>
</dbReference>
<keyword evidence="5" id="KW-1185">Reference proteome</keyword>
<proteinExistence type="predicted"/>
<evidence type="ECO:0000313" key="4">
    <source>
        <dbReference type="EMBL" id="RDB30950.1"/>
    </source>
</evidence>
<evidence type="ECO:0000313" key="5">
    <source>
        <dbReference type="Proteomes" id="UP000076154"/>
    </source>
</evidence>
<dbReference type="InterPro" id="IPR020841">
    <property type="entry name" value="PKS_Beta-ketoAc_synthase_dom"/>
</dbReference>
<reference evidence="4" key="1">
    <citation type="submission" date="2018-04" db="EMBL/GenBank/DDBJ databases">
        <title>Whole genome sequencing of Hypsizygus marmoreus.</title>
        <authorList>
            <person name="Choi I.-G."/>
            <person name="Min B."/>
            <person name="Kim J.-G."/>
            <person name="Kim S."/>
            <person name="Oh Y.-L."/>
            <person name="Kong W.-S."/>
            <person name="Park H."/>
            <person name="Jeong J."/>
            <person name="Song E.-S."/>
        </authorList>
    </citation>
    <scope>NUCLEOTIDE SEQUENCE [LARGE SCALE GENOMIC DNA]</scope>
    <source>
        <strain evidence="4">51987-8</strain>
    </source>
</reference>
<dbReference type="PANTHER" id="PTHR43775:SF37">
    <property type="entry name" value="SI:DKEY-61P9.11"/>
    <property type="match status" value="1"/>
</dbReference>
<dbReference type="Gene3D" id="3.40.47.10">
    <property type="match status" value="1"/>
</dbReference>
<gene>
    <name evidence="4" type="primary">pikAIV</name>
    <name evidence="4" type="ORF">Hypma_000135</name>
</gene>
<dbReference type="PROSITE" id="PS52004">
    <property type="entry name" value="KS3_2"/>
    <property type="match status" value="1"/>
</dbReference>
<dbReference type="Pfam" id="PF22621">
    <property type="entry name" value="CurL-like_PKS_C"/>
    <property type="match status" value="1"/>
</dbReference>
<evidence type="ECO:0000256" key="1">
    <source>
        <dbReference type="ARBA" id="ARBA00022450"/>
    </source>
</evidence>
<dbReference type="InterPro" id="IPR042104">
    <property type="entry name" value="PKS_dehydratase_sf"/>
</dbReference>
<dbReference type="PANTHER" id="PTHR43775">
    <property type="entry name" value="FATTY ACID SYNTHASE"/>
    <property type="match status" value="1"/>
</dbReference>
<dbReference type="OrthoDB" id="5334845at2759"/>
<keyword evidence="1" id="KW-0596">Phosphopantetheine</keyword>
<dbReference type="SMART" id="SM00827">
    <property type="entry name" value="PKS_AT"/>
    <property type="match status" value="1"/>
</dbReference>
<dbReference type="Pfam" id="PF00698">
    <property type="entry name" value="Acyl_transf_1"/>
    <property type="match status" value="1"/>
</dbReference>
<dbReference type="SUPFAM" id="SSF55048">
    <property type="entry name" value="Probable ACP-binding domain of malonyl-CoA ACP transacylase"/>
    <property type="match status" value="1"/>
</dbReference>
<organism evidence="4 5">
    <name type="scientific">Hypsizygus marmoreus</name>
    <name type="common">White beech mushroom</name>
    <name type="synonym">Agaricus marmoreus</name>
    <dbReference type="NCBI Taxonomy" id="39966"/>
    <lineage>
        <taxon>Eukaryota</taxon>
        <taxon>Fungi</taxon>
        <taxon>Dikarya</taxon>
        <taxon>Basidiomycota</taxon>
        <taxon>Agaricomycotina</taxon>
        <taxon>Agaricomycetes</taxon>
        <taxon>Agaricomycetidae</taxon>
        <taxon>Agaricales</taxon>
        <taxon>Tricholomatineae</taxon>
        <taxon>Lyophyllaceae</taxon>
        <taxon>Hypsizygus</taxon>
    </lineage>
</organism>
<dbReference type="InterPro" id="IPR014043">
    <property type="entry name" value="Acyl_transferase_dom"/>
</dbReference>
<accession>A0A369KBY0</accession>